<keyword evidence="1" id="KW-1133">Transmembrane helix</keyword>
<accession>A0A7G8BL06</accession>
<gene>
    <name evidence="2" type="ORF">H7849_04460</name>
</gene>
<dbReference type="Proteomes" id="UP000515312">
    <property type="component" value="Chromosome"/>
</dbReference>
<dbReference type="KEGG" id="adin:H7849_04460"/>
<protein>
    <submittedName>
        <fullName evidence="2">Uncharacterized protein</fullName>
    </submittedName>
</protein>
<dbReference type="PROSITE" id="PS51257">
    <property type="entry name" value="PROKAR_LIPOPROTEIN"/>
    <property type="match status" value="1"/>
</dbReference>
<keyword evidence="1" id="KW-0812">Transmembrane</keyword>
<evidence type="ECO:0000313" key="2">
    <source>
        <dbReference type="EMBL" id="QNI33226.1"/>
    </source>
</evidence>
<reference evidence="2 3" key="1">
    <citation type="submission" date="2020-08" db="EMBL/GenBank/DDBJ databases">
        <title>Edaphobacter telluris sp. nov. and Acidobacterium dinghuensis sp. nov., two acidobacteria isolated from forest soil.</title>
        <authorList>
            <person name="Fu J."/>
            <person name="Qiu L."/>
        </authorList>
    </citation>
    <scope>NUCLEOTIDE SEQUENCE [LARGE SCALE GENOMIC DNA]</scope>
    <source>
        <strain evidence="2">4Y35</strain>
    </source>
</reference>
<evidence type="ECO:0000256" key="1">
    <source>
        <dbReference type="SAM" id="Phobius"/>
    </source>
</evidence>
<organism evidence="2 3">
    <name type="scientific">Alloacidobacterium dinghuense</name>
    <dbReference type="NCBI Taxonomy" id="2763107"/>
    <lineage>
        <taxon>Bacteria</taxon>
        <taxon>Pseudomonadati</taxon>
        <taxon>Acidobacteriota</taxon>
        <taxon>Terriglobia</taxon>
        <taxon>Terriglobales</taxon>
        <taxon>Acidobacteriaceae</taxon>
        <taxon>Alloacidobacterium</taxon>
    </lineage>
</organism>
<feature type="transmembrane region" description="Helical" evidence="1">
    <location>
        <begin position="44"/>
        <end position="63"/>
    </location>
</feature>
<keyword evidence="1" id="KW-0472">Membrane</keyword>
<name>A0A7G8BL06_9BACT</name>
<dbReference type="EMBL" id="CP060394">
    <property type="protein sequence ID" value="QNI33226.1"/>
    <property type="molecule type" value="Genomic_DNA"/>
</dbReference>
<dbReference type="RefSeq" id="WP_186744476.1">
    <property type="nucleotide sequence ID" value="NZ_CP060394.1"/>
</dbReference>
<keyword evidence="3" id="KW-1185">Reference proteome</keyword>
<evidence type="ECO:0000313" key="3">
    <source>
        <dbReference type="Proteomes" id="UP000515312"/>
    </source>
</evidence>
<dbReference type="AlphaFoldDB" id="A0A7G8BL06"/>
<sequence>MARNLYILAGTLLLFALISCGMTLIGNGQTGLPGNGSLWKTTSLFLTLGGLVIALFGVMTAMFEQVDRRAEERRFQERLGMRSRKPRS</sequence>
<proteinExistence type="predicted"/>